<dbReference type="AlphaFoldDB" id="A0A2D6LNZ1"/>
<feature type="domain" description="DUF2666" evidence="1">
    <location>
        <begin position="14"/>
        <end position="139"/>
    </location>
</feature>
<dbReference type="Pfam" id="PF10869">
    <property type="entry name" value="DUF2666"/>
    <property type="match status" value="1"/>
</dbReference>
<organism evidence="2 3">
    <name type="scientific">Candidatus Iainarchaeum sp</name>
    <dbReference type="NCBI Taxonomy" id="3101447"/>
    <lineage>
        <taxon>Archaea</taxon>
        <taxon>Candidatus Iainarchaeota</taxon>
        <taxon>Candidatus Iainarchaeia</taxon>
        <taxon>Candidatus Iainarchaeales</taxon>
        <taxon>Candidatus Iainarchaeaceae</taxon>
        <taxon>Candidatus Iainarchaeum</taxon>
    </lineage>
</organism>
<proteinExistence type="predicted"/>
<accession>A0A2D6LNZ1</accession>
<protein>
    <recommendedName>
        <fullName evidence="1">DUF2666 domain-containing protein</fullName>
    </recommendedName>
</protein>
<comment type="caution">
    <text evidence="2">The sequence shown here is derived from an EMBL/GenBank/DDBJ whole genome shotgun (WGS) entry which is preliminary data.</text>
</comment>
<dbReference type="Proteomes" id="UP000226712">
    <property type="component" value="Unassembled WGS sequence"/>
</dbReference>
<gene>
    <name evidence="2" type="ORF">CL944_00340</name>
</gene>
<dbReference type="EMBL" id="NZBD01000002">
    <property type="protein sequence ID" value="MAG17909.1"/>
    <property type="molecule type" value="Genomic_DNA"/>
</dbReference>
<evidence type="ECO:0000259" key="1">
    <source>
        <dbReference type="Pfam" id="PF10869"/>
    </source>
</evidence>
<reference evidence="3" key="1">
    <citation type="submission" date="2017-09" db="EMBL/GenBank/DDBJ databases">
        <title>The Reconstruction of 2,631 Draft Metagenome-Assembled Genomes from the Global Oceans.</title>
        <authorList>
            <person name="Tully B.J."/>
            <person name="Graham E.D."/>
            <person name="Heidelberg J.F."/>
        </authorList>
    </citation>
    <scope>NUCLEOTIDE SEQUENCE [LARGE SCALE GENOMIC DNA]</scope>
</reference>
<evidence type="ECO:0000313" key="2">
    <source>
        <dbReference type="EMBL" id="MAG17909.1"/>
    </source>
</evidence>
<name>A0A2D6LNZ1_9ARCH</name>
<evidence type="ECO:0000313" key="3">
    <source>
        <dbReference type="Proteomes" id="UP000226712"/>
    </source>
</evidence>
<sequence length="155" mass="17520">MFIGLEEQKMSDKYIQFIANYEDWVSIRKLKIDEATDPKSIMEFLGSLGTSIDSKVEENLRKIIKLEKVDEAIAALDIGKKDTSKALEEVNSRKVGSAIKEITEGLEGLSKPEKKELGQFCKVYAMKKALKQTGIMVDYSEIEIPGMKRIKKKKA</sequence>
<dbReference type="InterPro" id="IPR022620">
    <property type="entry name" value="DUF2666"/>
</dbReference>